<proteinExistence type="predicted"/>
<accession>A0A9P7D5L9</accession>
<evidence type="ECO:0000256" key="1">
    <source>
        <dbReference type="SAM" id="MobiDB-lite"/>
    </source>
</evidence>
<evidence type="ECO:0000313" key="2">
    <source>
        <dbReference type="EMBL" id="KAG1779988.1"/>
    </source>
</evidence>
<dbReference type="AlphaFoldDB" id="A0A9P7D5L9"/>
<organism evidence="2 3">
    <name type="scientific">Suillus placidus</name>
    <dbReference type="NCBI Taxonomy" id="48579"/>
    <lineage>
        <taxon>Eukaryota</taxon>
        <taxon>Fungi</taxon>
        <taxon>Dikarya</taxon>
        <taxon>Basidiomycota</taxon>
        <taxon>Agaricomycotina</taxon>
        <taxon>Agaricomycetes</taxon>
        <taxon>Agaricomycetidae</taxon>
        <taxon>Boletales</taxon>
        <taxon>Suillineae</taxon>
        <taxon>Suillaceae</taxon>
        <taxon>Suillus</taxon>
    </lineage>
</organism>
<reference evidence="2" key="1">
    <citation type="journal article" date="2020" name="New Phytol.">
        <title>Comparative genomics reveals dynamic genome evolution in host specialist ectomycorrhizal fungi.</title>
        <authorList>
            <person name="Lofgren L.A."/>
            <person name="Nguyen N.H."/>
            <person name="Vilgalys R."/>
            <person name="Ruytinx J."/>
            <person name="Liao H.L."/>
            <person name="Branco S."/>
            <person name="Kuo A."/>
            <person name="LaButti K."/>
            <person name="Lipzen A."/>
            <person name="Andreopoulos W."/>
            <person name="Pangilinan J."/>
            <person name="Riley R."/>
            <person name="Hundley H."/>
            <person name="Na H."/>
            <person name="Barry K."/>
            <person name="Grigoriev I.V."/>
            <person name="Stajich J.E."/>
            <person name="Kennedy P.G."/>
        </authorList>
    </citation>
    <scope>NUCLEOTIDE SEQUENCE</scope>
    <source>
        <strain evidence="2">DOB743</strain>
    </source>
</reference>
<dbReference type="OrthoDB" id="2687578at2759"/>
<evidence type="ECO:0000313" key="3">
    <source>
        <dbReference type="Proteomes" id="UP000714275"/>
    </source>
</evidence>
<comment type="caution">
    <text evidence="2">The sequence shown here is derived from an EMBL/GenBank/DDBJ whole genome shotgun (WGS) entry which is preliminary data.</text>
</comment>
<sequence length="153" mass="16675">MRNTIWGDESIPNLLAHPLINVDKQTVQQGRTMSTRTLGLRAVVPHGMESACAFVATLDTAQILPPPSAASTVTLFDPMAEFDPAAQSTPLHEKTIISHENINIVYIRSSEEHAQAPTEPEAQPPTKRNNANGIVMYTRMVVLPGGETTYTQV</sequence>
<dbReference type="Proteomes" id="UP000714275">
    <property type="component" value="Unassembled WGS sequence"/>
</dbReference>
<name>A0A9P7D5L9_9AGAM</name>
<gene>
    <name evidence="2" type="ORF">EV702DRAFT_1083946</name>
</gene>
<protein>
    <submittedName>
        <fullName evidence="2">Uncharacterized protein</fullName>
    </submittedName>
</protein>
<keyword evidence="3" id="KW-1185">Reference proteome</keyword>
<dbReference type="EMBL" id="JABBWD010000010">
    <property type="protein sequence ID" value="KAG1779988.1"/>
    <property type="molecule type" value="Genomic_DNA"/>
</dbReference>
<feature type="compositionally biased region" description="Low complexity" evidence="1">
    <location>
        <begin position="115"/>
        <end position="126"/>
    </location>
</feature>
<feature type="region of interest" description="Disordered" evidence="1">
    <location>
        <begin position="112"/>
        <end position="131"/>
    </location>
</feature>